<sequence length="102" mass="11228">MFSQLLDTKSALSQSAEAWRSTDGKQRSRFIAALLQASDELSCLSDHLTKLATGHKPDLASLLFEPQPTSRWLDAVTECDASALPTDRTGAFLIIQFSSYIH</sequence>
<keyword evidence="2" id="KW-1185">Reference proteome</keyword>
<organism evidence="3">
    <name type="scientific">Echinostoma caproni</name>
    <dbReference type="NCBI Taxonomy" id="27848"/>
    <lineage>
        <taxon>Eukaryota</taxon>
        <taxon>Metazoa</taxon>
        <taxon>Spiralia</taxon>
        <taxon>Lophotrochozoa</taxon>
        <taxon>Platyhelminthes</taxon>
        <taxon>Trematoda</taxon>
        <taxon>Digenea</taxon>
        <taxon>Plagiorchiida</taxon>
        <taxon>Echinostomata</taxon>
        <taxon>Echinostomatoidea</taxon>
        <taxon>Echinostomatidae</taxon>
        <taxon>Echinostoma</taxon>
    </lineage>
</organism>
<dbReference type="Proteomes" id="UP000272942">
    <property type="component" value="Unassembled WGS sequence"/>
</dbReference>
<reference evidence="1 2" key="2">
    <citation type="submission" date="2018-11" db="EMBL/GenBank/DDBJ databases">
        <authorList>
            <consortium name="Pathogen Informatics"/>
        </authorList>
    </citation>
    <scope>NUCLEOTIDE SEQUENCE [LARGE SCALE GENOMIC DNA]</scope>
    <source>
        <strain evidence="1 2">Egypt</strain>
    </source>
</reference>
<name>A0A183BAA2_9TREM</name>
<dbReference type="EMBL" id="UZAN01063112">
    <property type="protein sequence ID" value="VDP93409.1"/>
    <property type="molecule type" value="Genomic_DNA"/>
</dbReference>
<proteinExistence type="predicted"/>
<gene>
    <name evidence="1" type="ORF">ECPE_LOCUS16137</name>
</gene>
<reference evidence="3" key="1">
    <citation type="submission" date="2016-06" db="UniProtKB">
        <authorList>
            <consortium name="WormBaseParasite"/>
        </authorList>
    </citation>
    <scope>IDENTIFICATION</scope>
</reference>
<evidence type="ECO:0000313" key="2">
    <source>
        <dbReference type="Proteomes" id="UP000272942"/>
    </source>
</evidence>
<evidence type="ECO:0000313" key="3">
    <source>
        <dbReference type="WBParaSite" id="ECPE_0001618001-mRNA-1"/>
    </source>
</evidence>
<protein>
    <submittedName>
        <fullName evidence="3">Transposase</fullName>
    </submittedName>
</protein>
<dbReference type="WBParaSite" id="ECPE_0001618001-mRNA-1">
    <property type="protein sequence ID" value="ECPE_0001618001-mRNA-1"/>
    <property type="gene ID" value="ECPE_0001618001"/>
</dbReference>
<dbReference type="OrthoDB" id="6251287at2759"/>
<dbReference type="AlphaFoldDB" id="A0A183BAA2"/>
<evidence type="ECO:0000313" key="1">
    <source>
        <dbReference type="EMBL" id="VDP93409.1"/>
    </source>
</evidence>
<accession>A0A183BAA2</accession>